<feature type="transmembrane region" description="Helical" evidence="2">
    <location>
        <begin position="97"/>
        <end position="122"/>
    </location>
</feature>
<evidence type="ECO:0000256" key="2">
    <source>
        <dbReference type="SAM" id="Phobius"/>
    </source>
</evidence>
<keyword evidence="1" id="KW-0997">Cell inner membrane</keyword>
<dbReference type="RefSeq" id="WP_158187335.1">
    <property type="nucleotide sequence ID" value="NZ_CP046902.1"/>
</dbReference>
<evidence type="ECO:0000313" key="5">
    <source>
        <dbReference type="Proteomes" id="UP000438983"/>
    </source>
</evidence>
<protein>
    <recommendedName>
        <fullName evidence="1">Phosphatidylglycerophosphatase A</fullName>
        <ecNumber evidence="1">3.1.3.27</ecNumber>
    </recommendedName>
    <alternativeName>
        <fullName evidence="1">Phosphatidylglycerolphosphate phosphatase A</fullName>
    </alternativeName>
</protein>
<dbReference type="GO" id="GO:0009395">
    <property type="term" value="P:phospholipid catabolic process"/>
    <property type="evidence" value="ECO:0007669"/>
    <property type="project" value="UniProtKB-KW"/>
</dbReference>
<dbReference type="Pfam" id="PF04608">
    <property type="entry name" value="PgpA"/>
    <property type="match status" value="1"/>
</dbReference>
<feature type="transmembrane region" description="Helical" evidence="2">
    <location>
        <begin position="142"/>
        <end position="165"/>
    </location>
</feature>
<keyword evidence="1" id="KW-1208">Phospholipid metabolism</keyword>
<dbReference type="InterPro" id="IPR026037">
    <property type="entry name" value="PgpA"/>
</dbReference>
<keyword evidence="1" id="KW-0595">Phospholipid degradation</keyword>
<dbReference type="GO" id="GO:0008962">
    <property type="term" value="F:phosphatidylglycerophosphatase activity"/>
    <property type="evidence" value="ECO:0007669"/>
    <property type="project" value="UniProtKB-EC"/>
</dbReference>
<dbReference type="GO" id="GO:0046872">
    <property type="term" value="F:metal ion binding"/>
    <property type="evidence" value="ECO:0007669"/>
    <property type="project" value="UniProtKB-KW"/>
</dbReference>
<dbReference type="GO" id="GO:0006655">
    <property type="term" value="P:phosphatidylglycerol biosynthetic process"/>
    <property type="evidence" value="ECO:0007669"/>
    <property type="project" value="UniProtKB-UniPathway"/>
</dbReference>
<keyword evidence="1 2" id="KW-0812">Transmembrane</keyword>
<dbReference type="Proteomes" id="UP000438983">
    <property type="component" value="Chromosome"/>
</dbReference>
<comment type="function">
    <text evidence="1">Lipid phosphatase which dephosphorylates phosphatidylglycerophosphate (PGP) to phosphatidylglycerol (PG).</text>
</comment>
<reference evidence="4 5" key="1">
    <citation type="submission" date="2019-12" db="EMBL/GenBank/DDBJ databases">
        <title>Complete genome sequence of Pseudomonas stutzeri.</title>
        <authorList>
            <person name="Lim S.R."/>
            <person name="Kim J.H."/>
        </authorList>
    </citation>
    <scope>NUCLEOTIDE SEQUENCE [LARGE SCALE GENOMIC DNA]</scope>
    <source>
        <strain evidence="4 5">PM101005</strain>
    </source>
</reference>
<dbReference type="InterPro" id="IPR036681">
    <property type="entry name" value="PgpA-like_sf"/>
</dbReference>
<keyword evidence="1" id="KW-0460">Magnesium</keyword>
<organism evidence="4 5">
    <name type="scientific">Stutzerimonas stutzeri</name>
    <name type="common">Pseudomonas stutzeri</name>
    <dbReference type="NCBI Taxonomy" id="316"/>
    <lineage>
        <taxon>Bacteria</taxon>
        <taxon>Pseudomonadati</taxon>
        <taxon>Pseudomonadota</taxon>
        <taxon>Gammaproteobacteria</taxon>
        <taxon>Pseudomonadales</taxon>
        <taxon>Pseudomonadaceae</taxon>
        <taxon>Stutzerimonas</taxon>
    </lineage>
</organism>
<keyword evidence="1 2" id="KW-0472">Membrane</keyword>
<keyword evidence="1" id="KW-0378">Hydrolase</keyword>
<gene>
    <name evidence="4" type="ORF">GQA94_06910</name>
</gene>
<name>A0A6I6LU02_STUST</name>
<proteinExistence type="predicted"/>
<accession>A0A6I6LU02</accession>
<keyword evidence="1" id="KW-0442">Lipid degradation</keyword>
<feature type="transmembrane region" description="Helical" evidence="2">
    <location>
        <begin position="58"/>
        <end position="76"/>
    </location>
</feature>
<dbReference type="PANTHER" id="PTHR36305">
    <property type="entry name" value="PHOSPHATIDYLGLYCEROPHOSPHATASE A"/>
    <property type="match status" value="1"/>
</dbReference>
<comment type="subcellular location">
    <subcellularLocation>
        <location evidence="1">Cell inner membrane</location>
        <topology evidence="1">Multi-pass membrane protein</topology>
    </subcellularLocation>
</comment>
<dbReference type="OrthoDB" id="9804091at2"/>
<keyword evidence="1" id="KW-1003">Cell membrane</keyword>
<evidence type="ECO:0000259" key="3">
    <source>
        <dbReference type="Pfam" id="PF04608"/>
    </source>
</evidence>
<dbReference type="EC" id="3.1.3.27" evidence="1"/>
<sequence>MTDSLQPTADPIPLSVWSNPWHNLAFGLGSGTLPKAPGTWGSLVALAFVPLWQILPDWGYGLVIMLSMLFGIWLCGKVARDLGVHDHEGIVWDEFAGIWITFWLVPAGWYWLLLGFVVFRLLDILKPWPISWVDRHVHGGLGIMLDDILAGFAACGLMHLAVLWLG</sequence>
<comment type="cofactor">
    <cofactor evidence="1">
        <name>Mg(2+)</name>
        <dbReference type="ChEBI" id="CHEBI:18420"/>
    </cofactor>
</comment>
<keyword evidence="2" id="KW-1133">Transmembrane helix</keyword>
<feature type="domain" description="YutG/PgpA" evidence="3">
    <location>
        <begin position="25"/>
        <end position="161"/>
    </location>
</feature>
<comment type="catalytic activity">
    <reaction evidence="1">
        <text>a 1,2-diacyl-sn-glycero-3-phospho-(1'-sn-glycero-3'-phosphate) + H2O = a 1,2-diacyl-sn-glycero-3-phospho-(1'-sn-glycerol) + phosphate</text>
        <dbReference type="Rhea" id="RHEA:33751"/>
        <dbReference type="ChEBI" id="CHEBI:15377"/>
        <dbReference type="ChEBI" id="CHEBI:43474"/>
        <dbReference type="ChEBI" id="CHEBI:60110"/>
        <dbReference type="ChEBI" id="CHEBI:64716"/>
        <dbReference type="EC" id="3.1.3.27"/>
    </reaction>
</comment>
<dbReference type="PANTHER" id="PTHR36305:SF1">
    <property type="entry name" value="PHOSPHATIDYLGLYCEROPHOSPHATASE A"/>
    <property type="match status" value="1"/>
</dbReference>
<evidence type="ECO:0000256" key="1">
    <source>
        <dbReference type="PIRNR" id="PIRNR006162"/>
    </source>
</evidence>
<keyword evidence="1" id="KW-0443">Lipid metabolism</keyword>
<dbReference type="UniPathway" id="UPA00084">
    <property type="reaction ID" value="UER00504"/>
</dbReference>
<dbReference type="InterPro" id="IPR007686">
    <property type="entry name" value="YutG/PgpA"/>
</dbReference>
<dbReference type="GO" id="GO:0005886">
    <property type="term" value="C:plasma membrane"/>
    <property type="evidence" value="ECO:0007669"/>
    <property type="project" value="UniProtKB-SubCell"/>
</dbReference>
<dbReference type="SUPFAM" id="SSF101307">
    <property type="entry name" value="YutG-like"/>
    <property type="match status" value="1"/>
</dbReference>
<dbReference type="PIRSF" id="PIRSF006162">
    <property type="entry name" value="PgpA"/>
    <property type="match status" value="1"/>
</dbReference>
<dbReference type="CDD" id="cd06971">
    <property type="entry name" value="PgpA"/>
    <property type="match status" value="1"/>
</dbReference>
<keyword evidence="1" id="KW-0479">Metal-binding</keyword>
<dbReference type="AlphaFoldDB" id="A0A6I6LU02"/>
<evidence type="ECO:0000313" key="4">
    <source>
        <dbReference type="EMBL" id="QGZ29801.1"/>
    </source>
</evidence>
<comment type="pathway">
    <text evidence="1">Phospholipid metabolism; phosphatidylglycerol biosynthesis; phosphatidylglycerol from CDP-diacylglycerol: step 2/2.</text>
</comment>
<dbReference type="EMBL" id="CP046902">
    <property type="protein sequence ID" value="QGZ29801.1"/>
    <property type="molecule type" value="Genomic_DNA"/>
</dbReference>